<reference evidence="15" key="1">
    <citation type="submission" date="2020-10" db="EMBL/GenBank/DDBJ databases">
        <authorList>
            <person name="Gilroy R."/>
        </authorList>
    </citation>
    <scope>NUCLEOTIDE SEQUENCE</scope>
    <source>
        <strain evidence="15">ChiW3-316</strain>
    </source>
</reference>
<evidence type="ECO:0000256" key="12">
    <source>
        <dbReference type="ARBA" id="ARBA00031030"/>
    </source>
</evidence>
<evidence type="ECO:0000256" key="4">
    <source>
        <dbReference type="ARBA" id="ARBA00016084"/>
    </source>
</evidence>
<keyword evidence="10 13" id="KW-0472">Membrane</keyword>
<dbReference type="PIRSF" id="PIRSF016636">
    <property type="entry name" value="AlgI_DltB"/>
    <property type="match status" value="1"/>
</dbReference>
<reference evidence="15" key="2">
    <citation type="journal article" date="2021" name="PeerJ">
        <title>Extensive microbial diversity within the chicken gut microbiome revealed by metagenomics and culture.</title>
        <authorList>
            <person name="Gilroy R."/>
            <person name="Ravi A."/>
            <person name="Getino M."/>
            <person name="Pursley I."/>
            <person name="Horton D.L."/>
            <person name="Alikhan N.F."/>
            <person name="Baker D."/>
            <person name="Gharbi K."/>
            <person name="Hall N."/>
            <person name="Watson M."/>
            <person name="Adriaenssens E.M."/>
            <person name="Foster-Nyarko E."/>
            <person name="Jarju S."/>
            <person name="Secka A."/>
            <person name="Antonio M."/>
            <person name="Oren A."/>
            <person name="Chaudhuri R.R."/>
            <person name="La Ragione R."/>
            <person name="Hildebrand F."/>
            <person name="Pallen M.J."/>
        </authorList>
    </citation>
    <scope>NUCLEOTIDE SEQUENCE</scope>
    <source>
        <strain evidence="15">ChiW3-316</strain>
    </source>
</reference>
<dbReference type="Pfam" id="PF03062">
    <property type="entry name" value="MBOAT"/>
    <property type="match status" value="1"/>
</dbReference>
<keyword evidence="8" id="KW-0016">Alginate biosynthesis</keyword>
<evidence type="ECO:0000256" key="13">
    <source>
        <dbReference type="PIRNR" id="PIRNR016636"/>
    </source>
</evidence>
<dbReference type="GO" id="GO:0005886">
    <property type="term" value="C:plasma membrane"/>
    <property type="evidence" value="ECO:0007669"/>
    <property type="project" value="UniProtKB-SubCell"/>
</dbReference>
<dbReference type="GO" id="GO:0042121">
    <property type="term" value="P:alginic acid biosynthetic process"/>
    <property type="evidence" value="ECO:0007669"/>
    <property type="project" value="UniProtKB-KW"/>
</dbReference>
<evidence type="ECO:0000256" key="5">
    <source>
        <dbReference type="ARBA" id="ARBA00022475"/>
    </source>
</evidence>
<evidence type="ECO:0000256" key="10">
    <source>
        <dbReference type="ARBA" id="ARBA00023136"/>
    </source>
</evidence>
<feature type="transmembrane region" description="Helical" evidence="14">
    <location>
        <begin position="6"/>
        <end position="22"/>
    </location>
</feature>
<feature type="transmembrane region" description="Helical" evidence="14">
    <location>
        <begin position="308"/>
        <end position="331"/>
    </location>
</feature>
<comment type="subcellular location">
    <subcellularLocation>
        <location evidence="1">Cell membrane</location>
        <topology evidence="1">Multi-pass membrane protein</topology>
    </subcellularLocation>
</comment>
<evidence type="ECO:0000256" key="7">
    <source>
        <dbReference type="ARBA" id="ARBA00022692"/>
    </source>
</evidence>
<keyword evidence="11 13" id="KW-0012">Acyltransferase</keyword>
<feature type="transmembrane region" description="Helical" evidence="14">
    <location>
        <begin position="27"/>
        <end position="42"/>
    </location>
</feature>
<evidence type="ECO:0000256" key="14">
    <source>
        <dbReference type="SAM" id="Phobius"/>
    </source>
</evidence>
<evidence type="ECO:0000256" key="1">
    <source>
        <dbReference type="ARBA" id="ARBA00004651"/>
    </source>
</evidence>
<feature type="transmembrane region" description="Helical" evidence="14">
    <location>
        <begin position="77"/>
        <end position="95"/>
    </location>
</feature>
<dbReference type="PANTHER" id="PTHR13285:SF23">
    <property type="entry name" value="TEICHOIC ACID D-ALANYLTRANSFERASE"/>
    <property type="match status" value="1"/>
</dbReference>
<proteinExistence type="inferred from homology"/>
<comment type="pathway">
    <text evidence="2">Glycan biosynthesis; alginate biosynthesis.</text>
</comment>
<keyword evidence="5 13" id="KW-1003">Cell membrane</keyword>
<feature type="transmembrane region" description="Helical" evidence="14">
    <location>
        <begin position="352"/>
        <end position="373"/>
    </location>
</feature>
<feature type="transmembrane region" description="Helical" evidence="14">
    <location>
        <begin position="408"/>
        <end position="427"/>
    </location>
</feature>
<evidence type="ECO:0000313" key="15">
    <source>
        <dbReference type="EMBL" id="HIU53188.1"/>
    </source>
</evidence>
<organism evidence="15 16">
    <name type="scientific">Candidatus Scatocola faecipullorum</name>
    <dbReference type="NCBI Taxonomy" id="2840917"/>
    <lineage>
        <taxon>Bacteria</taxon>
        <taxon>Pseudomonadati</taxon>
        <taxon>Pseudomonadota</taxon>
        <taxon>Alphaproteobacteria</taxon>
        <taxon>Rhodospirillales</taxon>
        <taxon>Rhodospirillaceae</taxon>
        <taxon>Rhodospirillaceae incertae sedis</taxon>
        <taxon>Candidatus Scatocola</taxon>
    </lineage>
</organism>
<evidence type="ECO:0000256" key="8">
    <source>
        <dbReference type="ARBA" id="ARBA00022841"/>
    </source>
</evidence>
<feature type="transmembrane region" description="Helical" evidence="14">
    <location>
        <begin position="115"/>
        <end position="134"/>
    </location>
</feature>
<accession>A0A9D1M3G7</accession>
<evidence type="ECO:0000256" key="9">
    <source>
        <dbReference type="ARBA" id="ARBA00022989"/>
    </source>
</evidence>
<evidence type="ECO:0000313" key="16">
    <source>
        <dbReference type="Proteomes" id="UP000824107"/>
    </source>
</evidence>
<protein>
    <recommendedName>
        <fullName evidence="4">Probable alginate O-acetylase AlgI</fullName>
    </recommendedName>
    <alternativeName>
        <fullName evidence="12">Alginate biosynthesis protein AlgI</fullName>
    </alternativeName>
</protein>
<dbReference type="PIRSF" id="PIRSF500217">
    <property type="entry name" value="AlgI"/>
    <property type="match status" value="1"/>
</dbReference>
<dbReference type="InterPro" id="IPR051085">
    <property type="entry name" value="MB_O-acyltransferase"/>
</dbReference>
<evidence type="ECO:0000256" key="3">
    <source>
        <dbReference type="ARBA" id="ARBA00010323"/>
    </source>
</evidence>
<keyword evidence="6 13" id="KW-0808">Transferase</keyword>
<dbReference type="InterPro" id="IPR024194">
    <property type="entry name" value="Ac/AlaTfrase_AlgI/DltB"/>
</dbReference>
<feature type="transmembrane region" description="Helical" evidence="14">
    <location>
        <begin position="48"/>
        <end position="65"/>
    </location>
</feature>
<dbReference type="EMBL" id="DVNC01000027">
    <property type="protein sequence ID" value="HIU53188.1"/>
    <property type="molecule type" value="Genomic_DNA"/>
</dbReference>
<sequence length="468" mass="54833">MLFSSMTFLFVFMPLVMAVYFLSKKEIRNYVLLIASIIFYAWGEPRYLAIMIITILVNYAGAILLDKHYSSRQRLWIVSLTIVLDLSFLFYFKYFNFVVDNINGVLATDFQLLDIIMPIGISFYTFQAMSYLIDVYRREVPAQKDVYKLALYIVLFPQLVAGPIVKYHDVCEQIDNRTIEFKNVIIGFKRFITGLAKKVLIANTLAEVVDKIFAQAPENLTTGVSWLGAVAYCLQLYYDFSGYSDMAIGLGLMFGFRFLENFNYPYISKSITEFWRRWHISLATWFKLYLYIPLGGNRKGAVRTYWNLFAVFLVTGIWHGAAWSYVAWGIWNGIFIVIERFFGLDKDKNDRWYVSAAKHVYAFFAIVWGMIIFRAESLSYAYEYICRMLHIDVTKHLPDYDYGVNNKFAIMLIVGLICAMPVCRNLIYIKYEHKVQRTLVNIWLFLLFFWSTISLAASTYNPFIYFRF</sequence>
<dbReference type="Proteomes" id="UP000824107">
    <property type="component" value="Unassembled WGS sequence"/>
</dbReference>
<evidence type="ECO:0000256" key="2">
    <source>
        <dbReference type="ARBA" id="ARBA00005182"/>
    </source>
</evidence>
<dbReference type="PANTHER" id="PTHR13285">
    <property type="entry name" value="ACYLTRANSFERASE"/>
    <property type="match status" value="1"/>
</dbReference>
<keyword evidence="7 14" id="KW-0812">Transmembrane</keyword>
<name>A0A9D1M3G7_9PROT</name>
<dbReference type="GO" id="GO:0016746">
    <property type="term" value="F:acyltransferase activity"/>
    <property type="evidence" value="ECO:0007669"/>
    <property type="project" value="UniProtKB-KW"/>
</dbReference>
<evidence type="ECO:0000256" key="6">
    <source>
        <dbReference type="ARBA" id="ARBA00022679"/>
    </source>
</evidence>
<gene>
    <name evidence="15" type="ORF">IAD20_03810</name>
</gene>
<feature type="transmembrane region" description="Helical" evidence="14">
    <location>
        <begin position="439"/>
        <end position="460"/>
    </location>
</feature>
<comment type="caution">
    <text evidence="15">The sequence shown here is derived from an EMBL/GenBank/DDBJ whole genome shotgun (WGS) entry which is preliminary data.</text>
</comment>
<evidence type="ECO:0000256" key="11">
    <source>
        <dbReference type="ARBA" id="ARBA00023315"/>
    </source>
</evidence>
<dbReference type="InterPro" id="IPR028362">
    <property type="entry name" value="AlgI"/>
</dbReference>
<keyword evidence="9 14" id="KW-1133">Transmembrane helix</keyword>
<dbReference type="AlphaFoldDB" id="A0A9D1M3G7"/>
<comment type="similarity">
    <text evidence="3 13">Belongs to the membrane-bound acyltransferase family.</text>
</comment>
<dbReference type="InterPro" id="IPR004299">
    <property type="entry name" value="MBOAT_fam"/>
</dbReference>